<dbReference type="RefSeq" id="WP_316968664.1">
    <property type="nucleotide sequence ID" value="NZ_JARFPL010000012.1"/>
</dbReference>
<dbReference type="Proteomes" id="UP001215956">
    <property type="component" value="Unassembled WGS sequence"/>
</dbReference>
<name>A0ABT5XE19_9EURY</name>
<accession>A0ABT5XE19</accession>
<gene>
    <name evidence="1" type="ORF">P0O24_05110</name>
</gene>
<evidence type="ECO:0000313" key="1">
    <source>
        <dbReference type="EMBL" id="MDF0592958.1"/>
    </source>
</evidence>
<reference evidence="1 2" key="1">
    <citation type="submission" date="2023-03" db="EMBL/GenBank/DDBJ databases">
        <title>Whole genome sequencing of Methanotrichaceae archaeon M04Ac.</title>
        <authorList>
            <person name="Khomyakova M.A."/>
            <person name="Merkel A.Y."/>
            <person name="Slobodkin A.I."/>
        </authorList>
    </citation>
    <scope>NUCLEOTIDE SEQUENCE [LARGE SCALE GENOMIC DNA]</scope>
    <source>
        <strain evidence="1 2">M04Ac</strain>
    </source>
</reference>
<proteinExistence type="predicted"/>
<sequence>MMRNLPFGRTALLVLVLALAATSASGNGDQFHYGSKVMVNDMDESRALSPFYMGPEFAFWDGGIVGVFDREDVVYINIDPTSDVVGENDIRLTPFGDLPAGSQVAKADNDIGKPLTKFGTTTTPRAELRFLDTGGDRAYNLDDPIYLNVVPGEINSNDVRITNYKGFPAGSRVNDTDPDNGLKTSTLPGMLSFFNTNGNINNGGYAIYDRGDIVYMDTQFPFYVVTINDVRMSI</sequence>
<organism evidence="1 2">
    <name type="scientific">Candidatus Methanocrinis alkalitolerans</name>
    <dbReference type="NCBI Taxonomy" id="3033395"/>
    <lineage>
        <taxon>Archaea</taxon>
        <taxon>Methanobacteriati</taxon>
        <taxon>Methanobacteriota</taxon>
        <taxon>Stenosarchaea group</taxon>
        <taxon>Methanomicrobia</taxon>
        <taxon>Methanotrichales</taxon>
        <taxon>Methanotrichaceae</taxon>
        <taxon>Methanocrinis</taxon>
    </lineage>
</organism>
<keyword evidence="2" id="KW-1185">Reference proteome</keyword>
<evidence type="ECO:0000313" key="2">
    <source>
        <dbReference type="Proteomes" id="UP001215956"/>
    </source>
</evidence>
<comment type="caution">
    <text evidence="1">The sequence shown here is derived from an EMBL/GenBank/DDBJ whole genome shotgun (WGS) entry which is preliminary data.</text>
</comment>
<protein>
    <submittedName>
        <fullName evidence="1">Uncharacterized protein</fullName>
    </submittedName>
</protein>
<dbReference type="EMBL" id="JARFPL010000012">
    <property type="protein sequence ID" value="MDF0592958.1"/>
    <property type="molecule type" value="Genomic_DNA"/>
</dbReference>